<organism evidence="3 4">
    <name type="scientific">Lactobacillus bombicola</name>
    <dbReference type="NCBI Taxonomy" id="1505723"/>
    <lineage>
        <taxon>Bacteria</taxon>
        <taxon>Bacillati</taxon>
        <taxon>Bacillota</taxon>
        <taxon>Bacilli</taxon>
        <taxon>Lactobacillales</taxon>
        <taxon>Lactobacillaceae</taxon>
        <taxon>Lactobacillus</taxon>
    </lineage>
</organism>
<dbReference type="AlphaFoldDB" id="A0A1I1SMY0"/>
<evidence type="ECO:0000256" key="1">
    <source>
        <dbReference type="ARBA" id="ARBA00007661"/>
    </source>
</evidence>
<keyword evidence="2" id="KW-0560">Oxidoreductase</keyword>
<dbReference type="Pfam" id="PF00368">
    <property type="entry name" value="HMG-CoA_red"/>
    <property type="match status" value="1"/>
</dbReference>
<dbReference type="Gene3D" id="1.10.8.660">
    <property type="match status" value="1"/>
</dbReference>
<accession>A0A1I1SMY0</accession>
<dbReference type="PRINTS" id="PR00071">
    <property type="entry name" value="HMGCOARDTASE"/>
</dbReference>
<dbReference type="InterPro" id="IPR009023">
    <property type="entry name" value="HMG_CoA_Rdtase_NAD(P)-bd_sf"/>
</dbReference>
<name>A0A1I1SMY0_9LACO</name>
<dbReference type="InterPro" id="IPR002202">
    <property type="entry name" value="HMG_CoA_Rdtase"/>
</dbReference>
<evidence type="ECO:0000313" key="4">
    <source>
        <dbReference type="Proteomes" id="UP000199599"/>
    </source>
</evidence>
<dbReference type="SUPFAM" id="SSF55035">
    <property type="entry name" value="NAD-binding domain of HMG-CoA reductase"/>
    <property type="match status" value="1"/>
</dbReference>
<dbReference type="PANTHER" id="PTHR10572:SF24">
    <property type="entry name" value="3-HYDROXY-3-METHYLGLUTARYL-COENZYME A REDUCTASE"/>
    <property type="match status" value="1"/>
</dbReference>
<proteinExistence type="inferred from homology"/>
<dbReference type="GO" id="GO:0004420">
    <property type="term" value="F:hydroxymethylglutaryl-CoA reductase (NADPH) activity"/>
    <property type="evidence" value="ECO:0007669"/>
    <property type="project" value="InterPro"/>
</dbReference>
<protein>
    <submittedName>
        <fullName evidence="3">3-hydroxy-3-methylglutaryl-coenzyme A reductase</fullName>
    </submittedName>
</protein>
<evidence type="ECO:0000256" key="2">
    <source>
        <dbReference type="ARBA" id="ARBA00023002"/>
    </source>
</evidence>
<reference evidence="4" key="1">
    <citation type="submission" date="2016-10" db="EMBL/GenBank/DDBJ databases">
        <authorList>
            <person name="Varghese N."/>
            <person name="Submissions S."/>
        </authorList>
    </citation>
    <scope>NUCLEOTIDE SEQUENCE [LARGE SCALE GENOMIC DNA]</scope>
    <source>
        <strain evidence="4">R-53102</strain>
    </source>
</reference>
<evidence type="ECO:0000313" key="3">
    <source>
        <dbReference type="EMBL" id="SFD44380.1"/>
    </source>
</evidence>
<comment type="similarity">
    <text evidence="1">Belongs to the HMG-CoA reductase family.</text>
</comment>
<gene>
    <name evidence="3" type="ORF">SAMN04487792_0860</name>
</gene>
<dbReference type="EMBL" id="FOMN01000004">
    <property type="protein sequence ID" value="SFD44380.1"/>
    <property type="molecule type" value="Genomic_DNA"/>
</dbReference>
<dbReference type="RefSeq" id="WP_090092981.1">
    <property type="nucleotide sequence ID" value="NZ_CBCRVU010000001.1"/>
</dbReference>
<sequence>MKFYELTPEKRRLWLKQQGIELDEIDQQTLHALNQLSENVVGQLSLPVGLVKNLRVNDHSYLVPLVTEEPSVVAAANHGASLFAQSGGVTARSFRNGIYGQIVLEISEVFIIDNLKNYLPNLIAKTNKQFASLVKHGGGVKEVKIKRQNTLLYLRVLINPAEAMGANRANSILEYMASELANYSGIKKKLFAILSNYPSQLTSCKAKLHVSLVGGAEVATRIALLSQIGQTDPYRAVTNNKGIMNGIDGVLLASGNDTRAVEAACGVWASRQGTYRSLSSWQVEGENLLGQLTVPLALGTVGGSINSRKDVQQNYRILGQGITSQVLANIIAAVGLANNLAALLAIATTGIQAGHMKLQARNVIANLVASPQEKRDVLALMTKQHLYSQTDAQNFLKQLREEK</sequence>
<dbReference type="STRING" id="1505723.SAMN04487792_0860"/>
<dbReference type="Gene3D" id="3.90.770.10">
    <property type="entry name" value="3-hydroxy-3-methylglutaryl-coenzyme A Reductase, Chain A, domain 2"/>
    <property type="match status" value="2"/>
</dbReference>
<dbReference type="PROSITE" id="PS50065">
    <property type="entry name" value="HMG_COA_REDUCTASE_4"/>
    <property type="match status" value="1"/>
</dbReference>
<dbReference type="GO" id="GO:0015936">
    <property type="term" value="P:coenzyme A metabolic process"/>
    <property type="evidence" value="ECO:0007669"/>
    <property type="project" value="InterPro"/>
</dbReference>
<dbReference type="PANTHER" id="PTHR10572">
    <property type="entry name" value="3-HYDROXY-3-METHYLGLUTARYL-COENZYME A REDUCTASE"/>
    <property type="match status" value="1"/>
</dbReference>
<dbReference type="SUPFAM" id="SSF56542">
    <property type="entry name" value="Substrate-binding domain of HMG-CoA reductase"/>
    <property type="match status" value="1"/>
</dbReference>
<dbReference type="InterPro" id="IPR023074">
    <property type="entry name" value="HMG_CoA_Rdtase_cat_sf"/>
</dbReference>
<dbReference type="InterPro" id="IPR009029">
    <property type="entry name" value="HMG_CoA_Rdtase_sub-bd_dom_sf"/>
</dbReference>
<dbReference type="Proteomes" id="UP000199599">
    <property type="component" value="Unassembled WGS sequence"/>
</dbReference>